<dbReference type="Pfam" id="PF05195">
    <property type="entry name" value="AMP_N"/>
    <property type="match status" value="1"/>
</dbReference>
<dbReference type="STRING" id="52560.SAMN04488082_101392"/>
<evidence type="ECO:0000256" key="8">
    <source>
        <dbReference type="ARBA" id="ARBA00023049"/>
    </source>
</evidence>
<evidence type="ECO:0000256" key="7">
    <source>
        <dbReference type="ARBA" id="ARBA00022801"/>
    </source>
</evidence>
<dbReference type="GO" id="GO:0005829">
    <property type="term" value="C:cytosol"/>
    <property type="evidence" value="ECO:0007669"/>
    <property type="project" value="TreeGrafter"/>
</dbReference>
<evidence type="ECO:0000313" key="12">
    <source>
        <dbReference type="EMBL" id="SFJ12811.1"/>
    </source>
</evidence>
<dbReference type="Gene3D" id="3.90.230.10">
    <property type="entry name" value="Creatinase/methionine aminopeptidase superfamily"/>
    <property type="match status" value="1"/>
</dbReference>
<dbReference type="EC" id="3.4.11.9" evidence="4"/>
<evidence type="ECO:0000256" key="4">
    <source>
        <dbReference type="ARBA" id="ARBA00012574"/>
    </source>
</evidence>
<keyword evidence="7" id="KW-0378">Hydrolase</keyword>
<feature type="domain" description="Aminopeptidase P N-terminal" evidence="11">
    <location>
        <begin position="2"/>
        <end position="134"/>
    </location>
</feature>
<protein>
    <recommendedName>
        <fullName evidence="4">Xaa-Pro aminopeptidase</fullName>
        <ecNumber evidence="4">3.4.11.9</ecNumber>
    </recommendedName>
</protein>
<evidence type="ECO:0000256" key="9">
    <source>
        <dbReference type="ARBA" id="ARBA00023211"/>
    </source>
</evidence>
<evidence type="ECO:0000313" key="13">
    <source>
        <dbReference type="Proteomes" id="UP000198635"/>
    </source>
</evidence>
<dbReference type="SUPFAM" id="SSF53092">
    <property type="entry name" value="Creatinase/prolidase N-terminal domain"/>
    <property type="match status" value="1"/>
</dbReference>
<evidence type="ECO:0000256" key="6">
    <source>
        <dbReference type="ARBA" id="ARBA00022723"/>
    </source>
</evidence>
<dbReference type="Gene3D" id="3.40.350.10">
    <property type="entry name" value="Creatinase/prolidase N-terminal domain"/>
    <property type="match status" value="1"/>
</dbReference>
<dbReference type="InterPro" id="IPR001131">
    <property type="entry name" value="Peptidase_M24B_aminopep-P_CS"/>
</dbReference>
<proteinExistence type="inferred from homology"/>
<dbReference type="Pfam" id="PF00557">
    <property type="entry name" value="Peptidase_M24"/>
    <property type="match status" value="1"/>
</dbReference>
<gene>
    <name evidence="12" type="ORF">SAMN04488082_101392</name>
</gene>
<dbReference type="SMART" id="SM01011">
    <property type="entry name" value="AMP_N"/>
    <property type="match status" value="1"/>
</dbReference>
<dbReference type="AlphaFoldDB" id="A0A1I3NU90"/>
<dbReference type="InterPro" id="IPR007865">
    <property type="entry name" value="Aminopep_P_N"/>
</dbReference>
<dbReference type="InterPro" id="IPR052433">
    <property type="entry name" value="X-Pro_dipept-like"/>
</dbReference>
<comment type="catalytic activity">
    <reaction evidence="1">
        <text>Release of any N-terminal amino acid, including proline, that is linked to proline, even from a dipeptide or tripeptide.</text>
        <dbReference type="EC" id="3.4.11.9"/>
    </reaction>
</comment>
<dbReference type="PANTHER" id="PTHR43226">
    <property type="entry name" value="XAA-PRO AMINOPEPTIDASE 3"/>
    <property type="match status" value="1"/>
</dbReference>
<comment type="similarity">
    <text evidence="3 10">Belongs to the peptidase M24B family.</text>
</comment>
<keyword evidence="9" id="KW-0464">Manganese</keyword>
<dbReference type="PANTHER" id="PTHR43226:SF4">
    <property type="entry name" value="XAA-PRO AMINOPEPTIDASE 3"/>
    <property type="match status" value="1"/>
</dbReference>
<dbReference type="GO" id="GO:0070006">
    <property type="term" value="F:metalloaminopeptidase activity"/>
    <property type="evidence" value="ECO:0007669"/>
    <property type="project" value="InterPro"/>
</dbReference>
<sequence length="464" mass="50987">MFDSSVYAARRAALARLVRSGCILLPGNDFIGMNYRANTFPFRQDGSFLYFTGLDRPGHCLWLDCESGEEILFGPEPGMEHTIWSGAAPSLSERADLSGIAVSKAMHELAHTVRQAKGQGRSIHYSPTYQGETALLLSGVLGIPALELEAGFSSILVQGIVELRSVKSPAEVAQIRQAITISADVYDRLMQSCVPGAREMELYGRSQGLIFSHGSREAFPMILSRRGEVLHNHTHDQILRDGDLLLVDSGVVSPLGYASDITRTLPVGGRFSSRQKEIYEIVLEALAVGTLNMAPGVPFVECHLAAARVVAKGLTDLGLMLGDPLEAVQRGAHALFFPHGLGHMLGLDVHDMEALGEDFVGYDHEFKRAAQFGLSGLRMARRLRPGFVMTVEPGIYFIPALIRQWREQRRLEEFINYEALDAYLDFGGIRIEDDVLVTEDGRDVLSKDIPKSVDDICKRMGDAS</sequence>
<keyword evidence="6 10" id="KW-0479">Metal-binding</keyword>
<evidence type="ECO:0000256" key="10">
    <source>
        <dbReference type="RuleBase" id="RU000590"/>
    </source>
</evidence>
<dbReference type="EMBL" id="FORX01000001">
    <property type="protein sequence ID" value="SFJ12811.1"/>
    <property type="molecule type" value="Genomic_DNA"/>
</dbReference>
<dbReference type="SUPFAM" id="SSF55920">
    <property type="entry name" value="Creatinase/aminopeptidase"/>
    <property type="match status" value="1"/>
</dbReference>
<reference evidence="13" key="1">
    <citation type="submission" date="2016-10" db="EMBL/GenBank/DDBJ databases">
        <authorList>
            <person name="Varghese N."/>
            <person name="Submissions S."/>
        </authorList>
    </citation>
    <scope>NUCLEOTIDE SEQUENCE [LARGE SCALE GENOMIC DNA]</scope>
    <source>
        <strain evidence="13">DSM 5918</strain>
    </source>
</reference>
<accession>A0A1I3NU90</accession>
<dbReference type="GO" id="GO:0030145">
    <property type="term" value="F:manganese ion binding"/>
    <property type="evidence" value="ECO:0007669"/>
    <property type="project" value="InterPro"/>
</dbReference>
<keyword evidence="8" id="KW-0482">Metalloprotease</keyword>
<dbReference type="InterPro" id="IPR029149">
    <property type="entry name" value="Creatin/AminoP/Spt16_N"/>
</dbReference>
<evidence type="ECO:0000259" key="11">
    <source>
        <dbReference type="SMART" id="SM01011"/>
    </source>
</evidence>
<keyword evidence="5" id="KW-0645">Protease</keyword>
<organism evidence="12 13">
    <name type="scientific">Desulfomicrobium apsheronum</name>
    <dbReference type="NCBI Taxonomy" id="52560"/>
    <lineage>
        <taxon>Bacteria</taxon>
        <taxon>Pseudomonadati</taxon>
        <taxon>Thermodesulfobacteriota</taxon>
        <taxon>Desulfovibrionia</taxon>
        <taxon>Desulfovibrionales</taxon>
        <taxon>Desulfomicrobiaceae</taxon>
        <taxon>Desulfomicrobium</taxon>
    </lineage>
</organism>
<name>A0A1I3NU90_9BACT</name>
<evidence type="ECO:0000256" key="3">
    <source>
        <dbReference type="ARBA" id="ARBA00008766"/>
    </source>
</evidence>
<dbReference type="InterPro" id="IPR036005">
    <property type="entry name" value="Creatinase/aminopeptidase-like"/>
</dbReference>
<evidence type="ECO:0000256" key="5">
    <source>
        <dbReference type="ARBA" id="ARBA00022670"/>
    </source>
</evidence>
<dbReference type="PROSITE" id="PS00491">
    <property type="entry name" value="PROLINE_PEPTIDASE"/>
    <property type="match status" value="1"/>
</dbReference>
<evidence type="ECO:0000256" key="2">
    <source>
        <dbReference type="ARBA" id="ARBA00001936"/>
    </source>
</evidence>
<dbReference type="CDD" id="cd01087">
    <property type="entry name" value="Prolidase"/>
    <property type="match status" value="1"/>
</dbReference>
<dbReference type="RefSeq" id="WP_092372438.1">
    <property type="nucleotide sequence ID" value="NZ_FORX01000001.1"/>
</dbReference>
<dbReference type="GO" id="GO:0006508">
    <property type="term" value="P:proteolysis"/>
    <property type="evidence" value="ECO:0007669"/>
    <property type="project" value="UniProtKB-KW"/>
</dbReference>
<dbReference type="OrthoDB" id="9806388at2"/>
<dbReference type="Proteomes" id="UP000198635">
    <property type="component" value="Unassembled WGS sequence"/>
</dbReference>
<dbReference type="InterPro" id="IPR000994">
    <property type="entry name" value="Pept_M24"/>
</dbReference>
<comment type="cofactor">
    <cofactor evidence="2">
        <name>Mn(2+)</name>
        <dbReference type="ChEBI" id="CHEBI:29035"/>
    </cofactor>
</comment>
<keyword evidence="12" id="KW-0031">Aminopeptidase</keyword>
<evidence type="ECO:0000256" key="1">
    <source>
        <dbReference type="ARBA" id="ARBA00001424"/>
    </source>
</evidence>
<keyword evidence="13" id="KW-1185">Reference proteome</keyword>